<dbReference type="Proteomes" id="UP000031518">
    <property type="component" value="Unassembled WGS sequence"/>
</dbReference>
<gene>
    <name evidence="7" type="primary">rplV</name>
    <name evidence="12" type="ORF">PYK22_02130</name>
</gene>
<proteinExistence type="inferred from homology"/>
<keyword evidence="13" id="KW-1185">Reference proteome</keyword>
<evidence type="ECO:0000256" key="1">
    <source>
        <dbReference type="ARBA" id="ARBA00009451"/>
    </source>
</evidence>
<evidence type="ECO:0000256" key="10">
    <source>
        <dbReference type="RuleBase" id="RU004008"/>
    </source>
</evidence>
<keyword evidence="5 7" id="KW-0687">Ribonucleoprotein</keyword>
<comment type="function">
    <text evidence="7 10">This protein binds specifically to 23S rRNA; its binding is stimulated by other ribosomal proteins, e.g., L4, L17, and L20. It is important during the early stages of 50S assembly. It makes multiple contacts with different domains of the 23S rRNA in the assembled 50S subunit and ribosome.</text>
</comment>
<evidence type="ECO:0000256" key="3">
    <source>
        <dbReference type="ARBA" id="ARBA00022884"/>
    </source>
</evidence>
<dbReference type="PANTHER" id="PTHR13501:SF8">
    <property type="entry name" value="LARGE RIBOSOMAL SUBUNIT PROTEIN UL22M"/>
    <property type="match status" value="1"/>
</dbReference>
<dbReference type="PANTHER" id="PTHR13501">
    <property type="entry name" value="CHLOROPLAST 50S RIBOSOMAL PROTEIN L22-RELATED"/>
    <property type="match status" value="1"/>
</dbReference>
<dbReference type="OrthoDB" id="9805969at2"/>
<evidence type="ECO:0000256" key="7">
    <source>
        <dbReference type="HAMAP-Rule" id="MF_01331"/>
    </source>
</evidence>
<dbReference type="CDD" id="cd00336">
    <property type="entry name" value="Ribosomal_L22"/>
    <property type="match status" value="1"/>
</dbReference>
<dbReference type="GO" id="GO:0003735">
    <property type="term" value="F:structural constituent of ribosome"/>
    <property type="evidence" value="ECO:0007669"/>
    <property type="project" value="InterPro"/>
</dbReference>
<accession>A0A0B6WXY7</accession>
<dbReference type="GO" id="GO:0022625">
    <property type="term" value="C:cytosolic large ribosomal subunit"/>
    <property type="evidence" value="ECO:0007669"/>
    <property type="project" value="TreeGrafter"/>
</dbReference>
<reference evidence="12 13" key="1">
    <citation type="submission" date="2013-12" db="EMBL/GenBank/DDBJ databases">
        <authorList>
            <person name="Stott M."/>
        </authorList>
    </citation>
    <scope>NUCLEOTIDE SEQUENCE [LARGE SCALE GENOMIC DNA]</scope>
    <source>
        <strain evidence="12 13">K22</strain>
    </source>
</reference>
<dbReference type="InterPro" id="IPR005727">
    <property type="entry name" value="Ribosomal_uL22_bac/chlpt-type"/>
</dbReference>
<name>A0A0B6WXY7_9BACT</name>
<dbReference type="GO" id="GO:0006412">
    <property type="term" value="P:translation"/>
    <property type="evidence" value="ECO:0007669"/>
    <property type="project" value="UniProtKB-UniRule"/>
</dbReference>
<comment type="function">
    <text evidence="7">The globular domain of the protein is located near the polypeptide exit tunnel on the outside of the subunit, while an extended beta-hairpin is found that lines the wall of the exit tunnel in the center of the 70S ribosome.</text>
</comment>
<evidence type="ECO:0000256" key="6">
    <source>
        <dbReference type="ARBA" id="ARBA00035207"/>
    </source>
</evidence>
<comment type="similarity">
    <text evidence="1 7 8">Belongs to the universal ribosomal protein uL22 family.</text>
</comment>
<reference evidence="12 13" key="2">
    <citation type="submission" date="2015-01" db="EMBL/GenBank/DDBJ databases">
        <title>Complete genome sequence of Pyrinomonas methylaliphatogenes type strain K22T.</title>
        <authorList>
            <person name="Lee K.C.Y."/>
            <person name="Power J.F."/>
            <person name="Dunfield P.F."/>
            <person name="Morgan X.C."/>
            <person name="Huttenhower C."/>
            <person name="Stott M.B."/>
        </authorList>
    </citation>
    <scope>NUCLEOTIDE SEQUENCE [LARGE SCALE GENOMIC DNA]</scope>
    <source>
        <strain evidence="12 13">K22</strain>
    </source>
</reference>
<dbReference type="InterPro" id="IPR047867">
    <property type="entry name" value="Ribosomal_uL22_bac/org-type"/>
</dbReference>
<keyword evidence="2 7" id="KW-0699">rRNA-binding</keyword>
<evidence type="ECO:0000256" key="8">
    <source>
        <dbReference type="RuleBase" id="RU004005"/>
    </source>
</evidence>
<evidence type="ECO:0000313" key="12">
    <source>
        <dbReference type="EMBL" id="CDM66118.1"/>
    </source>
</evidence>
<keyword evidence="3 7" id="KW-0694">RNA-binding</keyword>
<dbReference type="STRING" id="454194.PYK22_02130"/>
<dbReference type="RefSeq" id="WP_041977021.1">
    <property type="nucleotide sequence ID" value="NZ_CBXV010000007.1"/>
</dbReference>
<dbReference type="GO" id="GO:0019843">
    <property type="term" value="F:rRNA binding"/>
    <property type="evidence" value="ECO:0007669"/>
    <property type="project" value="UniProtKB-UniRule"/>
</dbReference>
<dbReference type="InterPro" id="IPR036394">
    <property type="entry name" value="Ribosomal_uL22_sf"/>
</dbReference>
<evidence type="ECO:0000256" key="11">
    <source>
        <dbReference type="SAM" id="MobiDB-lite"/>
    </source>
</evidence>
<evidence type="ECO:0000256" key="9">
    <source>
        <dbReference type="RuleBase" id="RU004006"/>
    </source>
</evidence>
<dbReference type="SUPFAM" id="SSF54843">
    <property type="entry name" value="Ribosomal protein L22"/>
    <property type="match status" value="1"/>
</dbReference>
<keyword evidence="4 7" id="KW-0689">Ribosomal protein</keyword>
<comment type="subunit">
    <text evidence="7 9">Part of the 50S ribosomal subunit.</text>
</comment>
<dbReference type="AlphaFoldDB" id="A0A0B6WXY7"/>
<protein>
    <recommendedName>
        <fullName evidence="6 7">Large ribosomal subunit protein uL22</fullName>
    </recommendedName>
</protein>
<evidence type="ECO:0000256" key="2">
    <source>
        <dbReference type="ARBA" id="ARBA00022730"/>
    </source>
</evidence>
<evidence type="ECO:0000313" key="13">
    <source>
        <dbReference type="Proteomes" id="UP000031518"/>
    </source>
</evidence>
<sequence>MEAIARARYQRGSPQKTRLVVDLIRGKNVNEALAILRYANKRAARTVEKCLRSAIANATELAERDNIAIDPDELWIKAAYVDQGPTKRRYRIRPAPHGRAYRERRHYCHITLLLSTEERSEKATRRAKAPEAATGNQEE</sequence>
<dbReference type="InterPro" id="IPR001063">
    <property type="entry name" value="Ribosomal_uL22"/>
</dbReference>
<evidence type="ECO:0000256" key="4">
    <source>
        <dbReference type="ARBA" id="ARBA00022980"/>
    </source>
</evidence>
<dbReference type="EMBL" id="CBXV010000007">
    <property type="protein sequence ID" value="CDM66118.1"/>
    <property type="molecule type" value="Genomic_DNA"/>
</dbReference>
<dbReference type="HAMAP" id="MF_01331_B">
    <property type="entry name" value="Ribosomal_uL22_B"/>
    <property type="match status" value="1"/>
</dbReference>
<evidence type="ECO:0000256" key="5">
    <source>
        <dbReference type="ARBA" id="ARBA00023274"/>
    </source>
</evidence>
<feature type="region of interest" description="Disordered" evidence="11">
    <location>
        <begin position="118"/>
        <end position="139"/>
    </location>
</feature>
<dbReference type="Pfam" id="PF00237">
    <property type="entry name" value="Ribosomal_L22"/>
    <property type="match status" value="1"/>
</dbReference>
<organism evidence="12 13">
    <name type="scientific">Pyrinomonas methylaliphatogenes</name>
    <dbReference type="NCBI Taxonomy" id="454194"/>
    <lineage>
        <taxon>Bacteria</taxon>
        <taxon>Pseudomonadati</taxon>
        <taxon>Acidobacteriota</taxon>
        <taxon>Blastocatellia</taxon>
        <taxon>Blastocatellales</taxon>
        <taxon>Pyrinomonadaceae</taxon>
        <taxon>Pyrinomonas</taxon>
    </lineage>
</organism>
<dbReference type="NCBIfam" id="TIGR01044">
    <property type="entry name" value="rplV_bact"/>
    <property type="match status" value="1"/>
</dbReference>
<dbReference type="Gene3D" id="3.90.470.10">
    <property type="entry name" value="Ribosomal protein L22/L17"/>
    <property type="match status" value="1"/>
</dbReference>